<name>E1ZQK0_CHLVA</name>
<organism evidence="3">
    <name type="scientific">Chlorella variabilis</name>
    <name type="common">Green alga</name>
    <dbReference type="NCBI Taxonomy" id="554065"/>
    <lineage>
        <taxon>Eukaryota</taxon>
        <taxon>Viridiplantae</taxon>
        <taxon>Chlorophyta</taxon>
        <taxon>core chlorophytes</taxon>
        <taxon>Trebouxiophyceae</taxon>
        <taxon>Chlorellales</taxon>
        <taxon>Chlorellaceae</taxon>
        <taxon>Chlorella clade</taxon>
        <taxon>Chlorella</taxon>
    </lineage>
</organism>
<keyword evidence="3" id="KW-1185">Reference proteome</keyword>
<feature type="compositionally biased region" description="Polar residues" evidence="1">
    <location>
        <begin position="1"/>
        <end position="11"/>
    </location>
</feature>
<dbReference type="eggNOG" id="ENOG502R8UZ">
    <property type="taxonomic scope" value="Eukaryota"/>
</dbReference>
<dbReference type="EMBL" id="GL433859">
    <property type="protein sequence ID" value="EFN52028.1"/>
    <property type="molecule type" value="Genomic_DNA"/>
</dbReference>
<dbReference type="PANTHER" id="PTHR34131">
    <property type="entry name" value="(RAP ANNOTATION RELEASE2) GALACTOSE-BINDING LIKE DOMAIN CONTAINING PROTEIN"/>
    <property type="match status" value="1"/>
</dbReference>
<feature type="compositionally biased region" description="Low complexity" evidence="1">
    <location>
        <begin position="51"/>
        <end position="74"/>
    </location>
</feature>
<feature type="region of interest" description="Disordered" evidence="1">
    <location>
        <begin position="1"/>
        <end position="23"/>
    </location>
</feature>
<feature type="region of interest" description="Disordered" evidence="1">
    <location>
        <begin position="37"/>
        <end position="92"/>
    </location>
</feature>
<accession>E1ZQK0</accession>
<evidence type="ECO:0000313" key="3">
    <source>
        <dbReference type="Proteomes" id="UP000008141"/>
    </source>
</evidence>
<dbReference type="RefSeq" id="XP_005844130.1">
    <property type="nucleotide sequence ID" value="XM_005844068.1"/>
</dbReference>
<protein>
    <submittedName>
        <fullName evidence="2">Uncharacterized protein</fullName>
    </submittedName>
</protein>
<dbReference type="KEGG" id="cvr:CHLNCDRAFT_54801"/>
<dbReference type="GeneID" id="17351394"/>
<dbReference type="InterPro" id="IPR018971">
    <property type="entry name" value="DUF1997"/>
</dbReference>
<dbReference type="PANTHER" id="PTHR34131:SF3">
    <property type="entry name" value="(RAP ANNOTATION RELEASE2) GALACTOSE-BINDING LIKE DOMAIN CONTAINING PROTEIN"/>
    <property type="match status" value="1"/>
</dbReference>
<dbReference type="InParanoid" id="E1ZQK0"/>
<evidence type="ECO:0000313" key="2">
    <source>
        <dbReference type="EMBL" id="EFN52028.1"/>
    </source>
</evidence>
<dbReference type="OrthoDB" id="426136at2759"/>
<reference evidence="2 3" key="1">
    <citation type="journal article" date="2010" name="Plant Cell">
        <title>The Chlorella variabilis NC64A genome reveals adaptation to photosymbiosis, coevolution with viruses, and cryptic sex.</title>
        <authorList>
            <person name="Blanc G."/>
            <person name="Duncan G."/>
            <person name="Agarkova I."/>
            <person name="Borodovsky M."/>
            <person name="Gurnon J."/>
            <person name="Kuo A."/>
            <person name="Lindquist E."/>
            <person name="Lucas S."/>
            <person name="Pangilinan J."/>
            <person name="Polle J."/>
            <person name="Salamov A."/>
            <person name="Terry A."/>
            <person name="Yamada T."/>
            <person name="Dunigan D.D."/>
            <person name="Grigoriev I.V."/>
            <person name="Claverie J.M."/>
            <person name="Van Etten J.L."/>
        </authorList>
    </citation>
    <scope>NUCLEOTIDE SEQUENCE [LARGE SCALE GENOMIC DNA]</scope>
    <source>
        <strain evidence="2 3">NC64A</strain>
    </source>
</reference>
<dbReference type="Proteomes" id="UP000008141">
    <property type="component" value="Unassembled WGS sequence"/>
</dbReference>
<dbReference type="AlphaFoldDB" id="E1ZQK0"/>
<sequence>MSLLGSASYQRSPPLPAAVAASRHGGLAAALQKRLGSRAAVQHRPSSTSRAQLLPAAVAAGAQAAQQQQQQQPPRHSRLKDPAKLSASMQASVPVPDRGGAISLDKYMRLPPEQYNELDPAMIKALGGSSFLLKVPRMTLFNVWVEPEVVVSVRVADGSPGVIFEAGECTLRGSDLLNQLGLDRRFVLYFHTMLTWQPGSKAASMPGAAPSSSSALSNGSGMGAIHAKADVQVWTEGTGNTVVGALLQALLPIFMNLLAEDYKRWSTDAAYRARRAAAPRQAAPLP</sequence>
<dbReference type="Pfam" id="PF09366">
    <property type="entry name" value="DUF1997"/>
    <property type="match status" value="1"/>
</dbReference>
<gene>
    <name evidence="2" type="ORF">CHLNCDRAFT_54801</name>
</gene>
<dbReference type="OMA" id="WATDAEY"/>
<evidence type="ECO:0000256" key="1">
    <source>
        <dbReference type="SAM" id="MobiDB-lite"/>
    </source>
</evidence>
<proteinExistence type="predicted"/>